<sequence length="179" mass="20214">MNLQDMSDDQFRLLFDVRRSIRYHDRRRAFFERLHQITGGLTVLLSGSVLFDIARPGDSPAWLLALATVAAVLAAWDIVVGYAAKAGLHRDLKARFVALEIRLLASDDSPASWSAHQGERLAIERDEPPIYRALDVLCHNELLRAEGFGQNGGADYSFRVSRIQRLTRHLLHWADIKPA</sequence>
<accession>A0A840G767</accession>
<gene>
    <name evidence="2" type="ORF">GGD90_000905</name>
</gene>
<evidence type="ECO:0008006" key="4">
    <source>
        <dbReference type="Google" id="ProtNLM"/>
    </source>
</evidence>
<comment type="caution">
    <text evidence="2">The sequence shown here is derived from an EMBL/GenBank/DDBJ whole genome shotgun (WGS) entry which is preliminary data.</text>
</comment>
<feature type="transmembrane region" description="Helical" evidence="1">
    <location>
        <begin position="60"/>
        <end position="84"/>
    </location>
</feature>
<name>A0A840G767_RHOTE</name>
<dbReference type="Proteomes" id="UP000587070">
    <property type="component" value="Unassembled WGS sequence"/>
</dbReference>
<reference evidence="2 3" key="1">
    <citation type="submission" date="2020-08" db="EMBL/GenBank/DDBJ databases">
        <title>Genome sequencing of Purple Non-Sulfur Bacteria from various extreme environments.</title>
        <authorList>
            <person name="Mayer M."/>
        </authorList>
    </citation>
    <scope>NUCLEOTIDE SEQUENCE [LARGE SCALE GENOMIC DNA]</scope>
    <source>
        <strain evidence="2 3">2761</strain>
    </source>
</reference>
<dbReference type="AlphaFoldDB" id="A0A840G767"/>
<protein>
    <recommendedName>
        <fullName evidence="4">DUF4231 domain-containing protein</fullName>
    </recommendedName>
</protein>
<evidence type="ECO:0000313" key="3">
    <source>
        <dbReference type="Proteomes" id="UP000587070"/>
    </source>
</evidence>
<keyword evidence="1" id="KW-1133">Transmembrane helix</keyword>
<evidence type="ECO:0000313" key="2">
    <source>
        <dbReference type="EMBL" id="MBB4246548.1"/>
    </source>
</evidence>
<organism evidence="2 3">
    <name type="scientific">Rhodocyclus tenuis</name>
    <name type="common">Rhodospirillum tenue</name>
    <dbReference type="NCBI Taxonomy" id="1066"/>
    <lineage>
        <taxon>Bacteria</taxon>
        <taxon>Pseudomonadati</taxon>
        <taxon>Pseudomonadota</taxon>
        <taxon>Betaproteobacteria</taxon>
        <taxon>Rhodocyclales</taxon>
        <taxon>Rhodocyclaceae</taxon>
        <taxon>Rhodocyclus</taxon>
    </lineage>
</organism>
<dbReference type="RefSeq" id="WP_153114609.1">
    <property type="nucleotide sequence ID" value="NZ_JACIGE010000002.1"/>
</dbReference>
<dbReference type="EMBL" id="JACIGE010000002">
    <property type="protein sequence ID" value="MBB4246548.1"/>
    <property type="molecule type" value="Genomic_DNA"/>
</dbReference>
<dbReference type="OrthoDB" id="6891152at2"/>
<keyword evidence="1" id="KW-0812">Transmembrane</keyword>
<evidence type="ECO:0000256" key="1">
    <source>
        <dbReference type="SAM" id="Phobius"/>
    </source>
</evidence>
<feature type="transmembrane region" description="Helical" evidence="1">
    <location>
        <begin position="34"/>
        <end position="54"/>
    </location>
</feature>
<keyword evidence="1" id="KW-0472">Membrane</keyword>
<keyword evidence="3" id="KW-1185">Reference proteome</keyword>
<proteinExistence type="predicted"/>